<accession>A0A0C9QB93</accession>
<evidence type="ECO:0000256" key="5">
    <source>
        <dbReference type="SAM" id="Phobius"/>
    </source>
</evidence>
<keyword evidence="4 5" id="KW-0472">Membrane</keyword>
<protein>
    <recommendedName>
        <fullName evidence="8">Integral membrane protein</fullName>
    </recommendedName>
</protein>
<dbReference type="EMBL" id="BAYM01000035">
    <property type="protein sequence ID" value="GAN35928.1"/>
    <property type="molecule type" value="Genomic_DNA"/>
</dbReference>
<evidence type="ECO:0000256" key="3">
    <source>
        <dbReference type="ARBA" id="ARBA00022989"/>
    </source>
</evidence>
<dbReference type="GeneID" id="57090815"/>
<evidence type="ECO:0000256" key="1">
    <source>
        <dbReference type="ARBA" id="ARBA00004141"/>
    </source>
</evidence>
<reference evidence="7" key="1">
    <citation type="submission" date="2014-05" db="EMBL/GenBank/DDBJ databases">
        <title>Whole genome sequencing of Lactobacillus casei NRIC0644.</title>
        <authorList>
            <person name="Atarashi H."/>
            <person name="Yoshida Y."/>
            <person name="Fujimura S."/>
            <person name="Tanaka N."/>
            <person name="Shiwa Y."/>
            <person name="Yoshikawa H."/>
            <person name="Okada S."/>
            <person name="Nakagawa J."/>
        </authorList>
    </citation>
    <scope>NUCLEOTIDE SEQUENCE [LARGE SCALE GENOMIC DNA]</scope>
    <source>
        <strain evidence="7">NRIC0644</strain>
    </source>
</reference>
<keyword evidence="3 5" id="KW-1133">Transmembrane helix</keyword>
<dbReference type="AlphaFoldDB" id="A0A0C9QB93"/>
<name>A0A0C9QB93_LACPA</name>
<dbReference type="InterPro" id="IPR019109">
    <property type="entry name" value="MamF_MmsF"/>
</dbReference>
<feature type="transmembrane region" description="Helical" evidence="5">
    <location>
        <begin position="12"/>
        <end position="31"/>
    </location>
</feature>
<dbReference type="Proteomes" id="UP000032552">
    <property type="component" value="Unassembled WGS sequence"/>
</dbReference>
<feature type="transmembrane region" description="Helical" evidence="5">
    <location>
        <begin position="74"/>
        <end position="99"/>
    </location>
</feature>
<evidence type="ECO:0000256" key="4">
    <source>
        <dbReference type="ARBA" id="ARBA00023136"/>
    </source>
</evidence>
<organism evidence="6 7">
    <name type="scientific">Lacticaseibacillus paracasei NRIC 0644</name>
    <dbReference type="NCBI Taxonomy" id="1435038"/>
    <lineage>
        <taxon>Bacteria</taxon>
        <taxon>Bacillati</taxon>
        <taxon>Bacillota</taxon>
        <taxon>Bacilli</taxon>
        <taxon>Lactobacillales</taxon>
        <taxon>Lactobacillaceae</taxon>
        <taxon>Lacticaseibacillus</taxon>
    </lineage>
</organism>
<gene>
    <name evidence="6" type="ORF">LC0644_0517</name>
</gene>
<evidence type="ECO:0000313" key="7">
    <source>
        <dbReference type="Proteomes" id="UP000032552"/>
    </source>
</evidence>
<evidence type="ECO:0008006" key="8">
    <source>
        <dbReference type="Google" id="ProtNLM"/>
    </source>
</evidence>
<comment type="subcellular location">
    <subcellularLocation>
        <location evidence="1">Membrane</location>
        <topology evidence="1">Multi-pass membrane protein</topology>
    </subcellularLocation>
</comment>
<evidence type="ECO:0000313" key="6">
    <source>
        <dbReference type="EMBL" id="GAN35928.1"/>
    </source>
</evidence>
<comment type="caution">
    <text evidence="6">The sequence shown here is derived from an EMBL/GenBank/DDBJ whole genome shotgun (WGS) entry which is preliminary data.</text>
</comment>
<dbReference type="Pfam" id="PF09685">
    <property type="entry name" value="MamF_MmsF"/>
    <property type="match status" value="1"/>
</dbReference>
<proteinExistence type="predicted"/>
<feature type="transmembrane region" description="Helical" evidence="5">
    <location>
        <begin position="43"/>
        <end position="68"/>
    </location>
</feature>
<keyword evidence="2 5" id="KW-0812">Transmembrane</keyword>
<sequence length="107" mass="11793">MTNEHKVLRGLSYISVIFAPILFPILVWIFTPQGSVTRDTAKHALWLHIIPTLLSIFIFMIIGGVGFFTNSINATSAVSLILLLVAMVVDIGMVVYNIYTGIKIITS</sequence>
<evidence type="ECO:0000256" key="2">
    <source>
        <dbReference type="ARBA" id="ARBA00022692"/>
    </source>
</evidence>
<dbReference type="RefSeq" id="WP_003566944.1">
    <property type="nucleotide sequence ID" value="NZ_BAYM01000035.1"/>
</dbReference>